<dbReference type="GO" id="GO:0006351">
    <property type="term" value="P:DNA-templated transcription"/>
    <property type="evidence" value="ECO:0007669"/>
    <property type="project" value="InterPro"/>
</dbReference>
<name>A0A395RQ18_FUSSP</name>
<dbReference type="GO" id="GO:0008270">
    <property type="term" value="F:zinc ion binding"/>
    <property type="evidence" value="ECO:0007669"/>
    <property type="project" value="InterPro"/>
</dbReference>
<dbReference type="Proteomes" id="UP000266152">
    <property type="component" value="Unassembled WGS sequence"/>
</dbReference>
<evidence type="ECO:0000313" key="6">
    <source>
        <dbReference type="Proteomes" id="UP000266152"/>
    </source>
</evidence>
<comment type="subcellular location">
    <subcellularLocation>
        <location evidence="1">Nucleus</location>
    </subcellularLocation>
</comment>
<accession>A0A395RQ18</accession>
<keyword evidence="3" id="KW-0539">Nucleus</keyword>
<dbReference type="EMBL" id="PXOF01000151">
    <property type="protein sequence ID" value="RGP62238.1"/>
    <property type="molecule type" value="Genomic_DNA"/>
</dbReference>
<evidence type="ECO:0000259" key="4">
    <source>
        <dbReference type="SMART" id="SM00906"/>
    </source>
</evidence>
<evidence type="ECO:0000256" key="3">
    <source>
        <dbReference type="ARBA" id="ARBA00023242"/>
    </source>
</evidence>
<dbReference type="GO" id="GO:0003677">
    <property type="term" value="F:DNA binding"/>
    <property type="evidence" value="ECO:0007669"/>
    <property type="project" value="InterPro"/>
</dbReference>
<sequence length="515" mass="57867">MDQVRRFLGEDKTTIATQFRHSTEQALAQARFMTSTDLMTLQAFVLFISCLPQNEEPRLAWNLTALAVRIAQSIGVQQPDPQLPPYEIEVRRRLWLCLWLLDLKTSISLEADWLIDDNHRSMEPPLNINDSDLDLLSAELPVAKTGMTDMAHVLVNYEIGCVLKNVRFRQGNRHQESRNDEEKESLVALCEKHIKVKYLGRCTIDNPLEWLTATNAKLFFATVVIFIRHPVLSSELRCSISGDVRDRLLAACIETVQCLHILETMATPHRRGWLFGTYLHWHAVAFILESLLHRSLELDITEKLWHAVELALGLWTAIPVTQQLVGPWPALMELVKKAKAIRQSGLDANFQENSAREGGYSDIERARAETKLIHPQHVGTTASIPSDVQNSIGSMRHELHSLPDNVIEHPNPEFGMLGTIHGVQLEAPPTTSGPQAFNGQPMDAHDHVMGEFADNPAMSEGSFSTNAVFSAAWSFGHPPTQDLAWGAGDTLTDNSMDNTTEHWMTWNDMVDDLEG</sequence>
<dbReference type="CDD" id="cd12148">
    <property type="entry name" value="fungal_TF_MHR"/>
    <property type="match status" value="1"/>
</dbReference>
<dbReference type="STRING" id="5514.A0A395RQ18"/>
<dbReference type="InterPro" id="IPR007219">
    <property type="entry name" value="XnlR_reg_dom"/>
</dbReference>
<evidence type="ECO:0000256" key="1">
    <source>
        <dbReference type="ARBA" id="ARBA00004123"/>
    </source>
</evidence>
<dbReference type="PANTHER" id="PTHR31001:SF50">
    <property type="entry name" value="ZN(II)2CYS6 TRANSCRIPTION FACTOR (EUROFUNG)"/>
    <property type="match status" value="1"/>
</dbReference>
<dbReference type="AlphaFoldDB" id="A0A395RQ18"/>
<keyword evidence="6" id="KW-1185">Reference proteome</keyword>
<evidence type="ECO:0000256" key="2">
    <source>
        <dbReference type="ARBA" id="ARBA00022723"/>
    </source>
</evidence>
<dbReference type="Pfam" id="PF04082">
    <property type="entry name" value="Fungal_trans"/>
    <property type="match status" value="1"/>
</dbReference>
<reference evidence="5 6" key="1">
    <citation type="journal article" date="2018" name="PLoS Pathog.">
        <title>Evolution of structural diversity of trichothecenes, a family of toxins produced by plant pathogenic and entomopathogenic fungi.</title>
        <authorList>
            <person name="Proctor R.H."/>
            <person name="McCormick S.P."/>
            <person name="Kim H.S."/>
            <person name="Cardoza R.E."/>
            <person name="Stanley A.M."/>
            <person name="Lindo L."/>
            <person name="Kelly A."/>
            <person name="Brown D.W."/>
            <person name="Lee T."/>
            <person name="Vaughan M.M."/>
            <person name="Alexander N.J."/>
            <person name="Busman M."/>
            <person name="Gutierrez S."/>
        </authorList>
    </citation>
    <scope>NUCLEOTIDE SEQUENCE [LARGE SCALE GENOMIC DNA]</scope>
    <source>
        <strain evidence="5 6">NRRL 3299</strain>
    </source>
</reference>
<proteinExistence type="predicted"/>
<gene>
    <name evidence="5" type="ORF">FSPOR_9420</name>
</gene>
<dbReference type="GO" id="GO:0005634">
    <property type="term" value="C:nucleus"/>
    <property type="evidence" value="ECO:0007669"/>
    <property type="project" value="UniProtKB-SubCell"/>
</dbReference>
<keyword evidence="2" id="KW-0479">Metal-binding</keyword>
<dbReference type="PANTHER" id="PTHR31001">
    <property type="entry name" value="UNCHARACTERIZED TRANSCRIPTIONAL REGULATORY PROTEIN"/>
    <property type="match status" value="1"/>
</dbReference>
<dbReference type="InterPro" id="IPR050613">
    <property type="entry name" value="Sec_Metabolite_Reg"/>
</dbReference>
<feature type="domain" description="Xylanolytic transcriptional activator regulatory" evidence="4">
    <location>
        <begin position="60"/>
        <end position="131"/>
    </location>
</feature>
<protein>
    <submittedName>
        <fullName evidence="5">Putative c6 transcription</fullName>
    </submittedName>
</protein>
<dbReference type="SMART" id="SM00906">
    <property type="entry name" value="Fungal_trans"/>
    <property type="match status" value="1"/>
</dbReference>
<evidence type="ECO:0000313" key="5">
    <source>
        <dbReference type="EMBL" id="RGP62238.1"/>
    </source>
</evidence>
<organism evidence="5 6">
    <name type="scientific">Fusarium sporotrichioides</name>
    <dbReference type="NCBI Taxonomy" id="5514"/>
    <lineage>
        <taxon>Eukaryota</taxon>
        <taxon>Fungi</taxon>
        <taxon>Dikarya</taxon>
        <taxon>Ascomycota</taxon>
        <taxon>Pezizomycotina</taxon>
        <taxon>Sordariomycetes</taxon>
        <taxon>Hypocreomycetidae</taxon>
        <taxon>Hypocreales</taxon>
        <taxon>Nectriaceae</taxon>
        <taxon>Fusarium</taxon>
    </lineage>
</organism>
<comment type="caution">
    <text evidence="5">The sequence shown here is derived from an EMBL/GenBank/DDBJ whole genome shotgun (WGS) entry which is preliminary data.</text>
</comment>